<keyword evidence="1" id="KW-0472">Membrane</keyword>
<proteinExistence type="predicted"/>
<protein>
    <submittedName>
        <fullName evidence="2">Uncharacterized protein</fullName>
    </submittedName>
</protein>
<organism evidence="2 3">
    <name type="scientific">Paramecium sonneborni</name>
    <dbReference type="NCBI Taxonomy" id="65129"/>
    <lineage>
        <taxon>Eukaryota</taxon>
        <taxon>Sar</taxon>
        <taxon>Alveolata</taxon>
        <taxon>Ciliophora</taxon>
        <taxon>Intramacronucleata</taxon>
        <taxon>Oligohymenophorea</taxon>
        <taxon>Peniculida</taxon>
        <taxon>Parameciidae</taxon>
        <taxon>Paramecium</taxon>
    </lineage>
</organism>
<evidence type="ECO:0000313" key="2">
    <source>
        <dbReference type="EMBL" id="CAD8127824.1"/>
    </source>
</evidence>
<dbReference type="Proteomes" id="UP000692954">
    <property type="component" value="Unassembled WGS sequence"/>
</dbReference>
<reference evidence="2" key="1">
    <citation type="submission" date="2021-01" db="EMBL/GenBank/DDBJ databases">
        <authorList>
            <consortium name="Genoscope - CEA"/>
            <person name="William W."/>
        </authorList>
    </citation>
    <scope>NUCLEOTIDE SEQUENCE</scope>
</reference>
<accession>A0A8S1RLW1</accession>
<dbReference type="EMBL" id="CAJJDN010000180">
    <property type="protein sequence ID" value="CAD8127824.1"/>
    <property type="molecule type" value="Genomic_DNA"/>
</dbReference>
<keyword evidence="1" id="KW-1133">Transmembrane helix</keyword>
<evidence type="ECO:0000256" key="1">
    <source>
        <dbReference type="SAM" id="Phobius"/>
    </source>
</evidence>
<sequence length="43" mass="5205">MLIEIFFASIIFLKIVHFINHLFKIFLGFRFAGGRVMKNYIIW</sequence>
<feature type="transmembrane region" description="Helical" evidence="1">
    <location>
        <begin position="6"/>
        <end position="29"/>
    </location>
</feature>
<evidence type="ECO:0000313" key="3">
    <source>
        <dbReference type="Proteomes" id="UP000692954"/>
    </source>
</evidence>
<comment type="caution">
    <text evidence="2">The sequence shown here is derived from an EMBL/GenBank/DDBJ whole genome shotgun (WGS) entry which is preliminary data.</text>
</comment>
<keyword evidence="1" id="KW-0812">Transmembrane</keyword>
<dbReference type="AlphaFoldDB" id="A0A8S1RLW1"/>
<gene>
    <name evidence="2" type="ORF">PSON_ATCC_30995.1.T1800045</name>
</gene>
<keyword evidence="3" id="KW-1185">Reference proteome</keyword>
<name>A0A8S1RLW1_9CILI</name>